<reference evidence="1" key="2">
    <citation type="submission" date="2020-11" db="EMBL/GenBank/DDBJ databases">
        <authorList>
            <consortium name="NCBI Pathogen Detection Project"/>
        </authorList>
    </citation>
    <scope>NUCLEOTIDE SEQUENCE</scope>
    <source>
        <strain evidence="1">D3612</strain>
    </source>
</reference>
<evidence type="ECO:0000313" key="1">
    <source>
        <dbReference type="EMBL" id="HAT1597254.1"/>
    </source>
</evidence>
<dbReference type="Proteomes" id="UP000861567">
    <property type="component" value="Unassembled WGS sequence"/>
</dbReference>
<organism evidence="1 2">
    <name type="scientific">Legionella pneumophila</name>
    <dbReference type="NCBI Taxonomy" id="446"/>
    <lineage>
        <taxon>Bacteria</taxon>
        <taxon>Pseudomonadati</taxon>
        <taxon>Pseudomonadota</taxon>
        <taxon>Gammaproteobacteria</taxon>
        <taxon>Legionellales</taxon>
        <taxon>Legionellaceae</taxon>
        <taxon>Legionella</taxon>
    </lineage>
</organism>
<accession>A0AAN5KST5</accession>
<protein>
    <submittedName>
        <fullName evidence="1">Uncharacterized protein</fullName>
    </submittedName>
</protein>
<name>A0AAN5KST5_LEGPN</name>
<dbReference type="EMBL" id="DACSEI010000030">
    <property type="protein sequence ID" value="HAT1597254.1"/>
    <property type="molecule type" value="Genomic_DNA"/>
</dbReference>
<proteinExistence type="predicted"/>
<evidence type="ECO:0000313" key="2">
    <source>
        <dbReference type="Proteomes" id="UP000861567"/>
    </source>
</evidence>
<sequence>MLERRKPGLVMALTKLCAQHMWRVPSYFSCCPEEIGEDPLETYFQNLKVGAVFAYNDVYPKSTVVEFVKTKNNLSILVMCEKEDLKPWSIAEITFENGYYVHSSLGSYFEKDGADKVFCIEQGLEWAGGDTFDDFC</sequence>
<reference evidence="1" key="1">
    <citation type="journal article" date="2018" name="Genome Biol.">
        <title>SKESA: strategic k-mer extension for scrupulous assemblies.</title>
        <authorList>
            <person name="Souvorov A."/>
            <person name="Agarwala R."/>
            <person name="Lipman D.J."/>
        </authorList>
    </citation>
    <scope>NUCLEOTIDE SEQUENCE</scope>
    <source>
        <strain evidence="1">D3612</strain>
    </source>
</reference>
<dbReference type="AlphaFoldDB" id="A0AAN5KST5"/>
<comment type="caution">
    <text evidence="1">The sequence shown here is derived from an EMBL/GenBank/DDBJ whole genome shotgun (WGS) entry which is preliminary data.</text>
</comment>
<gene>
    <name evidence="1" type="ORF">I8Y58_002495</name>
</gene>